<dbReference type="OrthoDB" id="2245455at2759"/>
<feature type="region of interest" description="Disordered" evidence="1">
    <location>
        <begin position="1"/>
        <end position="36"/>
    </location>
</feature>
<feature type="compositionally biased region" description="Pro residues" evidence="1">
    <location>
        <begin position="407"/>
        <end position="417"/>
    </location>
</feature>
<dbReference type="EMBL" id="JANBTW010000025">
    <property type="protein sequence ID" value="KAJ2678055.1"/>
    <property type="molecule type" value="Genomic_DNA"/>
</dbReference>
<feature type="region of interest" description="Disordered" evidence="1">
    <location>
        <begin position="1019"/>
        <end position="1059"/>
    </location>
</feature>
<feature type="region of interest" description="Disordered" evidence="1">
    <location>
        <begin position="403"/>
        <end position="425"/>
    </location>
</feature>
<feature type="compositionally biased region" description="Basic and acidic residues" evidence="1">
    <location>
        <begin position="165"/>
        <end position="175"/>
    </location>
</feature>
<evidence type="ECO:0000313" key="2">
    <source>
        <dbReference type="EMBL" id="KAJ2678055.1"/>
    </source>
</evidence>
<feature type="compositionally biased region" description="Polar residues" evidence="1">
    <location>
        <begin position="97"/>
        <end position="107"/>
    </location>
</feature>
<feature type="region of interest" description="Disordered" evidence="1">
    <location>
        <begin position="598"/>
        <end position="617"/>
    </location>
</feature>
<feature type="compositionally biased region" description="Low complexity" evidence="1">
    <location>
        <begin position="8"/>
        <end position="19"/>
    </location>
</feature>
<organism evidence="2 3">
    <name type="scientific">Coemansia spiralis</name>
    <dbReference type="NCBI Taxonomy" id="417178"/>
    <lineage>
        <taxon>Eukaryota</taxon>
        <taxon>Fungi</taxon>
        <taxon>Fungi incertae sedis</taxon>
        <taxon>Zoopagomycota</taxon>
        <taxon>Kickxellomycotina</taxon>
        <taxon>Kickxellomycetes</taxon>
        <taxon>Kickxellales</taxon>
        <taxon>Kickxellaceae</taxon>
        <taxon>Coemansia</taxon>
    </lineage>
</organism>
<feature type="compositionally biased region" description="Polar residues" evidence="1">
    <location>
        <begin position="1020"/>
        <end position="1029"/>
    </location>
</feature>
<dbReference type="Proteomes" id="UP001151518">
    <property type="component" value="Unassembled WGS sequence"/>
</dbReference>
<sequence>MSTNNTIQQQPEQQQQQQQSHPEASPKLKQEGLNSDYAGIYSKQDIDSLQDAAKDNSVSKETISGVVSIENTPQLTSEAEAKAINNEIVITISPSTEQSVSLNSTPVLSPVVLNKPLPPLTPADEPEISSRRNSTASATSVDSTNERNTKSTGRGNTGANADQQNDNKHKADQKASDATASTQEAAPNSGLSNSIVNVPDEAPIHKELKLKKKDRDSEKANRRQSIKNQRSLPAMFGIGAKAKNENKPMPPVPHLQTAESNTPTLGRRLLGALRSNSSTHDLPVSKIPSAPGVESSMLQGITKASSSHNEESSVGAVDTAASMPVRPENTHDATTSSTDEMVIVETQADPNREMDTADIPPPTPAKDIPSGMLLKYSTQQTLTKEQKRQSNAAHRLAGLFRRKPSIPDLPSPVPPPKTSIDTNKSNYGLMQSPSIAHMMPKDRRLSASASTPNLIEAVTAAASNDQPALAVYAATERGDIPPMPAPPALRPSLSSTIPGASYTEGRLSTEEGEYETKDADSDRAFGVLGRKVRSDSASDTSSLANASGLSRMDEHLRLKQQQQQIPRPSLRITTKSAMDVLTFVPESSLLSNVPMTAGIDGPGRSRKSSVATTGSQPAVRGGIGLLSGPASAIMSGTPMIATPPVAASQAYGRPTLLEIEEDQRVEMFEPSFGTFHPDLGPAPPKSSPLSALWFISTLHRSMVSGGAHLTPSLYVPRRLWFQSGIRIAAIETKLSVLAQLTQSFSSIGSLLILPDIDLLFSSTAPTFDARHAETVPWESEDPRSRNSHSKDELHKACVALHHWLNSLEDMLESNRRLLGRKLKFVNAAMQTTASAVEPLAPSVSVMAIPATASHENLNASILHMPSTSVAGLADSTHFANASLPSLALSNSDLGGNHGAPISPLSPPTEPGDVRFSDMRVPDTPSAMSIIGNGPPSALNMSRDVISKDQMSNSRFKGLGKFGKSVDKLYSNIQKEKLDDTSAYIAALQRMFEAVMVLEGIMHYFSRIASDSDMAGWFTEVPQSPSSSLASKRRHQHHGQGNSDASIRGPMASPSLAQATLVSEPSASSINSLSERKLSNASISVSSTATDKKNRRRSNYFGQRQSSSNNAIGAVDINDSTHGARVGAKPRGESFSAIPRIAPAIPILAGASGISAGGYTSNAGGRFVIAHSPIKNPLSYVQQGKGRAPGVIYARLVKVTEWLSQVLLAWVVRDLQVLYAKYIKRLREWVVE</sequence>
<name>A0A9W8KYU0_9FUNG</name>
<dbReference type="AlphaFoldDB" id="A0A9W8KYU0"/>
<feature type="region of interest" description="Disordered" evidence="1">
    <location>
        <begin position="97"/>
        <end position="261"/>
    </location>
</feature>
<feature type="region of interest" description="Disordered" evidence="1">
    <location>
        <begin position="1080"/>
        <end position="1105"/>
    </location>
</feature>
<feature type="compositionally biased region" description="Polar residues" evidence="1">
    <location>
        <begin position="176"/>
        <end position="196"/>
    </location>
</feature>
<reference evidence="2" key="1">
    <citation type="submission" date="2022-07" db="EMBL/GenBank/DDBJ databases">
        <title>Phylogenomic reconstructions and comparative analyses of Kickxellomycotina fungi.</title>
        <authorList>
            <person name="Reynolds N.K."/>
            <person name="Stajich J.E."/>
            <person name="Barry K."/>
            <person name="Grigoriev I.V."/>
            <person name="Crous P."/>
            <person name="Smith M.E."/>
        </authorList>
    </citation>
    <scope>NUCLEOTIDE SEQUENCE</scope>
    <source>
        <strain evidence="2">NRRL 3115</strain>
    </source>
</reference>
<protein>
    <submittedName>
        <fullName evidence="2">Uncharacterized protein</fullName>
    </submittedName>
</protein>
<evidence type="ECO:0000313" key="3">
    <source>
        <dbReference type="Proteomes" id="UP001151518"/>
    </source>
</evidence>
<evidence type="ECO:0000256" key="1">
    <source>
        <dbReference type="SAM" id="MobiDB-lite"/>
    </source>
</evidence>
<feature type="compositionally biased region" description="Low complexity" evidence="1">
    <location>
        <begin position="131"/>
        <end position="140"/>
    </location>
</feature>
<proteinExistence type="predicted"/>
<comment type="caution">
    <text evidence="2">The sequence shown here is derived from an EMBL/GenBank/DDBJ whole genome shotgun (WGS) entry which is preliminary data.</text>
</comment>
<feature type="compositionally biased region" description="Basic and acidic residues" evidence="1">
    <location>
        <begin position="202"/>
        <end position="221"/>
    </location>
</feature>
<accession>A0A9W8KYU0</accession>
<feature type="region of interest" description="Disordered" evidence="1">
    <location>
        <begin position="485"/>
        <end position="518"/>
    </location>
</feature>
<gene>
    <name evidence="2" type="ORF">GGI25_002698</name>
</gene>
<feature type="compositionally biased region" description="Polar residues" evidence="1">
    <location>
        <begin position="150"/>
        <end position="164"/>
    </location>
</feature>